<evidence type="ECO:0000313" key="1">
    <source>
        <dbReference type="EMBL" id="RNA36729.1"/>
    </source>
</evidence>
<protein>
    <submittedName>
        <fullName evidence="1">Uncharacterized protein</fullName>
    </submittedName>
</protein>
<dbReference type="EMBL" id="REGN01001135">
    <property type="protein sequence ID" value="RNA36729.1"/>
    <property type="molecule type" value="Genomic_DNA"/>
</dbReference>
<organism evidence="1 2">
    <name type="scientific">Brachionus plicatilis</name>
    <name type="common">Marine rotifer</name>
    <name type="synonym">Brachionus muelleri</name>
    <dbReference type="NCBI Taxonomy" id="10195"/>
    <lineage>
        <taxon>Eukaryota</taxon>
        <taxon>Metazoa</taxon>
        <taxon>Spiralia</taxon>
        <taxon>Gnathifera</taxon>
        <taxon>Rotifera</taxon>
        <taxon>Eurotatoria</taxon>
        <taxon>Monogononta</taxon>
        <taxon>Pseudotrocha</taxon>
        <taxon>Ploima</taxon>
        <taxon>Brachionidae</taxon>
        <taxon>Brachionus</taxon>
    </lineage>
</organism>
<name>A0A3M7SLV7_BRAPC</name>
<dbReference type="Proteomes" id="UP000276133">
    <property type="component" value="Unassembled WGS sequence"/>
</dbReference>
<proteinExistence type="predicted"/>
<reference evidence="1 2" key="1">
    <citation type="journal article" date="2018" name="Sci. Rep.">
        <title>Genomic signatures of local adaptation to the degree of environmental predictability in rotifers.</title>
        <authorList>
            <person name="Franch-Gras L."/>
            <person name="Hahn C."/>
            <person name="Garcia-Roger E.M."/>
            <person name="Carmona M.J."/>
            <person name="Serra M."/>
            <person name="Gomez A."/>
        </authorList>
    </citation>
    <scope>NUCLEOTIDE SEQUENCE [LARGE SCALE GENOMIC DNA]</scope>
    <source>
        <strain evidence="1">HYR1</strain>
    </source>
</reference>
<sequence length="96" mass="10972">MFSTLRNVDRHSDAKYGSDTWKYDKNNHQYAPTKVNRPDIVHTNNETMGEPEFSRTPLLVMKMPLPIMFPIINVHAVKKLIPFLSLIGDNSTAIDS</sequence>
<evidence type="ECO:0000313" key="2">
    <source>
        <dbReference type="Proteomes" id="UP000276133"/>
    </source>
</evidence>
<dbReference type="AlphaFoldDB" id="A0A3M7SLV7"/>
<keyword evidence="2" id="KW-1185">Reference proteome</keyword>
<comment type="caution">
    <text evidence="1">The sequence shown here is derived from an EMBL/GenBank/DDBJ whole genome shotgun (WGS) entry which is preliminary data.</text>
</comment>
<accession>A0A3M7SLV7</accession>
<gene>
    <name evidence="1" type="ORF">BpHYR1_050671</name>
</gene>